<evidence type="ECO:0000313" key="3">
    <source>
        <dbReference type="Proteomes" id="UP000651475"/>
    </source>
</evidence>
<proteinExistence type="predicted"/>
<dbReference type="SMART" id="SM00060">
    <property type="entry name" value="FN3"/>
    <property type="match status" value="1"/>
</dbReference>
<dbReference type="SUPFAM" id="SSF52058">
    <property type="entry name" value="L domain-like"/>
    <property type="match status" value="3"/>
</dbReference>
<dbReference type="InterPro" id="IPR036116">
    <property type="entry name" value="FN3_sf"/>
</dbReference>
<protein>
    <submittedName>
        <fullName evidence="2">Leucine-rich repeat protein</fullName>
    </submittedName>
</protein>
<sequence>MNVFIYKRMRQSTIVLLALFFVLYAKATIITIGDWEYDGTACTGYLGSADAITIPISYVYEGEKITVKVVGRLGGMGSGSTFNTCKAAKITIPIASISDTFHDNEYLKEVILDVERPWIMYSFHDCINLEKVVFTEKMSELALQNAFQRCPSLKEIYMLNPTPPIYKSTFFIDSEVKKNATLYVPKGCKTAYEAAGWNVFKEIVEIGEEDKSNIFIDNGLRYQIIGQEDVAVLGPEQNSIAQCDIPNQVIYEETTYNVTTIMAGAFGNCGALSRITLPNSLVKIGNEAFKACKSLKTITIPVSVKSFHYNVFTDCSSLKAVEVDVNHTSFSSVDGVLYNVDKSNLIFCPANYPKKIFKPEHNLKSISSYALHECRNIEEIVFPDGLIQIGELAISSCDKLKSVTIPSSLVDLNKDIFGDYKEQGAFKELHCQNALIPPTCSDIVFAKMNINTMTLFVPNYEAKKVYRKIVPWNRFKYILKEGECIAFTWSNFTFGYVSESDRTIEVIACEDHTIFDYEIPETIERNGIIYTVVGIGEGAFDGCTHINTITLPTTLKEIKDEAFANCNGLTAVYFKSTQHPTLGKDVFENVDLQKITAYVPQGCKKHYTDWDVFVKVVEEGDVVLGTKFTDEAGFFQCCVLSGNTVSVVGPDIEDGSTWTVTECTIPVTVSHDDKTYNVITIGESAFYGCDKLVKITLPDGLKTISKNAFKHCYALTSIDIPASVETIGQYAFDMDEMLTQVTLHEGLKEIGEGAFDECGVKEITIPASVTLMGYVEEGWNNPYIGILERINVQPGNTVYASVDGILYNKAKTILMHCPTDYPVKNVTLPAGIIRIVDNAMEHCGFIESIVLPEGLEVIEIGAFEYCDALKSITIPSTLKEAGTYLFGTPYTEDDFCALQEIHSNHKAPGNIKMDGDPLATINKNTCTLYVPKGTKALYEAAPGWKDFKNIVEEGGGTAVQSFTIGQLQYKVTAANEVMITGVTDKTPEYFDIKPSVTYEGTTYNVTAVGERAFYECSNLVRFQPERVKMPLKTIGKEAFLACGKLTNLLLGSTLETIGDGAFIQCSSLQNIEIPAGVASIGEGVFDECVKLAHIAVNSANRHYTSSNGALYNKDKTILLVCPNMRGDSYIIPNSVKRIESGAFYYCTNLKSVTLPDGLESIGDCAFDFCTGLESLTLPASLKSIGMGIVDHCEKTLKEIHSKMAQPLPLGEYPEYAFFYYSKQSDICTLYVPKGSKDNYSKAAGWKNFKRIVEEGESMNPEVPEVTDSTLTVVWEPVAEATDYILKIYRDAVKTELIATYTFDANGKLKSTGFSYQLKGLEAGSTYYIETTAVKQANGETVILAQSTTVAETTGSSVDNEEVSVNKPQIRIGNGQIWIQSPLETEVRIYNLSGYCVCAKRISGTSSIRLSSGMYIVLIGEVRYKIVVR</sequence>
<dbReference type="InterPro" id="IPR032675">
    <property type="entry name" value="LRR_dom_sf"/>
</dbReference>
<keyword evidence="3" id="KW-1185">Reference proteome</keyword>
<dbReference type="Gene3D" id="3.40.50.12480">
    <property type="match status" value="1"/>
</dbReference>
<dbReference type="Proteomes" id="UP000651475">
    <property type="component" value="Unassembled WGS sequence"/>
</dbReference>
<accession>A0ABR7DQF8</accession>
<dbReference type="EMBL" id="JACOOJ010000022">
    <property type="protein sequence ID" value="MBC5633649.1"/>
    <property type="molecule type" value="Genomic_DNA"/>
</dbReference>
<name>A0ABR7DQF8_9BACT</name>
<comment type="caution">
    <text evidence="2">The sequence shown here is derived from an EMBL/GenBank/DDBJ whole genome shotgun (WGS) entry which is preliminary data.</text>
</comment>
<dbReference type="InterPro" id="IPR053139">
    <property type="entry name" value="Surface_bspA-like"/>
</dbReference>
<dbReference type="CDD" id="cd00063">
    <property type="entry name" value="FN3"/>
    <property type="match status" value="1"/>
</dbReference>
<gene>
    <name evidence="2" type="ORF">H8S65_12855</name>
</gene>
<organism evidence="2 3">
    <name type="scientific">Parabacteroides hominis</name>
    <dbReference type="NCBI Taxonomy" id="2763057"/>
    <lineage>
        <taxon>Bacteria</taxon>
        <taxon>Pseudomonadati</taxon>
        <taxon>Bacteroidota</taxon>
        <taxon>Bacteroidia</taxon>
        <taxon>Bacteroidales</taxon>
        <taxon>Tannerellaceae</taxon>
        <taxon>Parabacteroides</taxon>
    </lineage>
</organism>
<reference evidence="2 3" key="1">
    <citation type="submission" date="2020-08" db="EMBL/GenBank/DDBJ databases">
        <title>Genome public.</title>
        <authorList>
            <person name="Liu C."/>
            <person name="Sun Q."/>
        </authorList>
    </citation>
    <scope>NUCLEOTIDE SEQUENCE [LARGE SCALE GENOMIC DNA]</scope>
    <source>
        <strain evidence="2 3">NSJ-79</strain>
    </source>
</reference>
<feature type="domain" description="Fibronectin type-III" evidence="1">
    <location>
        <begin position="1256"/>
        <end position="1356"/>
    </location>
</feature>
<dbReference type="InterPro" id="IPR026906">
    <property type="entry name" value="LRR_5"/>
</dbReference>
<dbReference type="RefSeq" id="WP_186930356.1">
    <property type="nucleotide sequence ID" value="NZ_JACOOJ010000022.1"/>
</dbReference>
<evidence type="ECO:0000313" key="2">
    <source>
        <dbReference type="EMBL" id="MBC5633649.1"/>
    </source>
</evidence>
<dbReference type="PANTHER" id="PTHR45661">
    <property type="entry name" value="SURFACE ANTIGEN"/>
    <property type="match status" value="1"/>
</dbReference>
<dbReference type="PANTHER" id="PTHR45661:SF3">
    <property type="entry name" value="IG-LIKE DOMAIN-CONTAINING PROTEIN"/>
    <property type="match status" value="1"/>
</dbReference>
<dbReference type="Gene3D" id="3.80.10.10">
    <property type="entry name" value="Ribonuclease Inhibitor"/>
    <property type="match status" value="4"/>
</dbReference>
<dbReference type="SUPFAM" id="SSF49265">
    <property type="entry name" value="Fibronectin type III"/>
    <property type="match status" value="1"/>
</dbReference>
<dbReference type="Gene3D" id="2.60.40.10">
    <property type="entry name" value="Immunoglobulins"/>
    <property type="match status" value="1"/>
</dbReference>
<dbReference type="InterPro" id="IPR013783">
    <property type="entry name" value="Ig-like_fold"/>
</dbReference>
<dbReference type="InterPro" id="IPR003961">
    <property type="entry name" value="FN3_dom"/>
</dbReference>
<dbReference type="Pfam" id="PF13306">
    <property type="entry name" value="LRR_5"/>
    <property type="match status" value="8"/>
</dbReference>
<dbReference type="PROSITE" id="PS50853">
    <property type="entry name" value="FN3"/>
    <property type="match status" value="1"/>
</dbReference>
<evidence type="ECO:0000259" key="1">
    <source>
        <dbReference type="PROSITE" id="PS50853"/>
    </source>
</evidence>